<dbReference type="InterPro" id="IPR021994">
    <property type="entry name" value="DUF3592"/>
</dbReference>
<dbReference type="Proteomes" id="UP000037397">
    <property type="component" value="Unassembled WGS sequence"/>
</dbReference>
<protein>
    <recommendedName>
        <fullName evidence="3">DUF3592 domain-containing protein</fullName>
    </recommendedName>
</protein>
<feature type="compositionally biased region" description="Basic and acidic residues" evidence="1">
    <location>
        <begin position="155"/>
        <end position="170"/>
    </location>
</feature>
<evidence type="ECO:0000313" key="5">
    <source>
        <dbReference type="Proteomes" id="UP000037397"/>
    </source>
</evidence>
<keyword evidence="2" id="KW-0812">Transmembrane</keyword>
<dbReference type="OrthoDB" id="5191947at2"/>
<evidence type="ECO:0000313" key="4">
    <source>
        <dbReference type="EMBL" id="KNX38247.1"/>
    </source>
</evidence>
<feature type="transmembrane region" description="Helical" evidence="2">
    <location>
        <begin position="107"/>
        <end position="127"/>
    </location>
</feature>
<feature type="region of interest" description="Disordered" evidence="1">
    <location>
        <begin position="144"/>
        <end position="170"/>
    </location>
</feature>
<sequence>MNDMWTLVGFGVIMLLTALMFLIMLWRTMSRRRRWTRVDGTVTSVRTKRQNTGETQTTFNYRYVDATGEQQRGTDTPLLRAPRRKATVAVMYDPAEPERSEIVSTPWLWTLAVLSVLLICVGGWALAARHRVLTRPRSACVGSRRAGRRTPFARPGDRERHRERQVHDHENPCQITRFTGRNPDDVVGRNHTEADQVGEQHGPHNLRSRCSRTSIDSRTVRQPSSFACPGARPRGSHG</sequence>
<feature type="transmembrane region" description="Helical" evidence="2">
    <location>
        <begin position="6"/>
        <end position="26"/>
    </location>
</feature>
<keyword evidence="2" id="KW-0472">Membrane</keyword>
<evidence type="ECO:0000256" key="2">
    <source>
        <dbReference type="SAM" id="Phobius"/>
    </source>
</evidence>
<keyword evidence="5" id="KW-1185">Reference proteome</keyword>
<feature type="domain" description="DUF3592" evidence="3">
    <location>
        <begin position="38"/>
        <end position="104"/>
    </location>
</feature>
<keyword evidence="2" id="KW-1133">Transmembrane helix</keyword>
<dbReference type="AlphaFoldDB" id="A0A0L6CKE5"/>
<name>A0A0L6CKE5_9MICO</name>
<dbReference type="EMBL" id="LAIR01000002">
    <property type="protein sequence ID" value="KNX38247.1"/>
    <property type="molecule type" value="Genomic_DNA"/>
</dbReference>
<evidence type="ECO:0000259" key="3">
    <source>
        <dbReference type="Pfam" id="PF12158"/>
    </source>
</evidence>
<comment type="caution">
    <text evidence="4">The sequence shown here is derived from an EMBL/GenBank/DDBJ whole genome shotgun (WGS) entry which is preliminary data.</text>
</comment>
<accession>A0A0L6CKE5</accession>
<feature type="region of interest" description="Disordered" evidence="1">
    <location>
        <begin position="195"/>
        <end position="238"/>
    </location>
</feature>
<proteinExistence type="predicted"/>
<gene>
    <name evidence="4" type="ORF">VV01_15595</name>
</gene>
<evidence type="ECO:0000256" key="1">
    <source>
        <dbReference type="SAM" id="MobiDB-lite"/>
    </source>
</evidence>
<reference evidence="5" key="1">
    <citation type="submission" date="2015-03" db="EMBL/GenBank/DDBJ databases">
        <title>Luteipulveratus halotolerans sp. nov., a novel actinobacterium (Dermacoccaceae) from Sarawak, Malaysia.</title>
        <authorList>
            <person name="Juboi H."/>
            <person name="Basik A."/>
            <person name="Shamsul S.S."/>
            <person name="Arnold P."/>
            <person name="Schmitt E.K."/>
            <person name="Sanglier J.-J."/>
            <person name="Yeo T."/>
        </authorList>
    </citation>
    <scope>NUCLEOTIDE SEQUENCE [LARGE SCALE GENOMIC DNA]</scope>
    <source>
        <strain evidence="5">C296001</strain>
    </source>
</reference>
<dbReference type="RefSeq" id="WP_050670672.1">
    <property type="nucleotide sequence ID" value="NZ_LAIR01000002.1"/>
</dbReference>
<feature type="compositionally biased region" description="Polar residues" evidence="1">
    <location>
        <begin position="211"/>
        <end position="225"/>
    </location>
</feature>
<organism evidence="4 5">
    <name type="scientific">Luteipulveratus halotolerans</name>
    <dbReference type="NCBI Taxonomy" id="1631356"/>
    <lineage>
        <taxon>Bacteria</taxon>
        <taxon>Bacillati</taxon>
        <taxon>Actinomycetota</taxon>
        <taxon>Actinomycetes</taxon>
        <taxon>Micrococcales</taxon>
        <taxon>Dermacoccaceae</taxon>
        <taxon>Luteipulveratus</taxon>
    </lineage>
</organism>
<dbReference type="Pfam" id="PF12158">
    <property type="entry name" value="DUF3592"/>
    <property type="match status" value="1"/>
</dbReference>